<proteinExistence type="inferred from homology"/>
<dbReference type="WBParaSite" id="TREG1_4550.2">
    <property type="protein sequence ID" value="TREG1_4550.2"/>
    <property type="gene ID" value="TREG1_4550"/>
</dbReference>
<evidence type="ECO:0000256" key="3">
    <source>
        <dbReference type="ARBA" id="ARBA00023274"/>
    </source>
</evidence>
<evidence type="ECO:0000313" key="6">
    <source>
        <dbReference type="WBParaSite" id="TREG1_4550.1"/>
    </source>
</evidence>
<keyword evidence="2" id="KW-0689">Ribosomal protein</keyword>
<sequence length="245" mass="28218">MLAKYVGIFKFLEPIGLRYAVTLTKKYPMKTPSILLAEHILPKLTPNDLVYEEVKPEVEESPCIKVLLTEDVPGLGSIGTVTSVHRNRFWRYLYIKGLAELPTEERIAEMKLKQKERSPILCGESYILQQHLMNMTLYIPMNPSREWTLSKTHVKVAFRKYGIIMNEDCISLPKQQITLKNATSPFKVSINIENIVNVHVACRIFLYQKMDQSTCTQPPTNVFKKIHIDDWSSDFSPNDVLICPF</sequence>
<organism evidence="5 7">
    <name type="scientific">Trichobilharzia regenti</name>
    <name type="common">Nasal bird schistosome</name>
    <dbReference type="NCBI Taxonomy" id="157069"/>
    <lineage>
        <taxon>Eukaryota</taxon>
        <taxon>Metazoa</taxon>
        <taxon>Spiralia</taxon>
        <taxon>Lophotrochozoa</taxon>
        <taxon>Platyhelminthes</taxon>
        <taxon>Trematoda</taxon>
        <taxon>Digenea</taxon>
        <taxon>Strigeidida</taxon>
        <taxon>Schistosomatoidea</taxon>
        <taxon>Schistosomatidae</taxon>
        <taxon>Trichobilharzia</taxon>
    </lineage>
</organism>
<dbReference type="SUPFAM" id="SSF55658">
    <property type="entry name" value="L9 N-domain-like"/>
    <property type="match status" value="1"/>
</dbReference>
<reference evidence="5" key="1">
    <citation type="submission" date="2022-06" db="EMBL/GenBank/DDBJ databases">
        <authorList>
            <person name="Berger JAMES D."/>
            <person name="Berger JAMES D."/>
        </authorList>
    </citation>
    <scope>NUCLEOTIDE SEQUENCE [LARGE SCALE GENOMIC DNA]</scope>
</reference>
<dbReference type="GO" id="GO:1990904">
    <property type="term" value="C:ribonucleoprotein complex"/>
    <property type="evidence" value="ECO:0007669"/>
    <property type="project" value="UniProtKB-KW"/>
</dbReference>
<evidence type="ECO:0000259" key="4">
    <source>
        <dbReference type="Pfam" id="PF01281"/>
    </source>
</evidence>
<dbReference type="InterPro" id="IPR009027">
    <property type="entry name" value="Ribosomal_bL9/RNase_H1_N"/>
</dbReference>
<evidence type="ECO:0000313" key="7">
    <source>
        <dbReference type="WBParaSite" id="TREG1_4550.2"/>
    </source>
</evidence>
<dbReference type="GO" id="GO:0005840">
    <property type="term" value="C:ribosome"/>
    <property type="evidence" value="ECO:0007669"/>
    <property type="project" value="UniProtKB-KW"/>
</dbReference>
<comment type="similarity">
    <text evidence="1">Belongs to the bacterial ribosomal protein bL9 family.</text>
</comment>
<dbReference type="Proteomes" id="UP000050795">
    <property type="component" value="Unassembled WGS sequence"/>
</dbReference>
<keyword evidence="3" id="KW-0687">Ribonucleoprotein</keyword>
<dbReference type="WBParaSite" id="TREG1_4550.1">
    <property type="protein sequence ID" value="TREG1_4550.1"/>
    <property type="gene ID" value="TREG1_4550"/>
</dbReference>
<dbReference type="AlphaFoldDB" id="A0AA85JML0"/>
<feature type="domain" description="Ribosomal protein L9" evidence="4">
    <location>
        <begin position="64"/>
        <end position="110"/>
    </location>
</feature>
<dbReference type="InterPro" id="IPR020070">
    <property type="entry name" value="Ribosomal_bL9_N"/>
</dbReference>
<accession>A0AA85JML0</accession>
<name>A0AA85JML0_TRIRE</name>
<reference evidence="6 7" key="2">
    <citation type="submission" date="2023-11" db="UniProtKB">
        <authorList>
            <consortium name="WormBaseParasite"/>
        </authorList>
    </citation>
    <scope>IDENTIFICATION</scope>
</reference>
<evidence type="ECO:0000256" key="2">
    <source>
        <dbReference type="ARBA" id="ARBA00022980"/>
    </source>
</evidence>
<evidence type="ECO:0000313" key="5">
    <source>
        <dbReference type="Proteomes" id="UP000050795"/>
    </source>
</evidence>
<protein>
    <recommendedName>
        <fullName evidence="4">Ribosomal protein L9 domain-containing protein</fullName>
    </recommendedName>
</protein>
<dbReference type="InterPro" id="IPR036935">
    <property type="entry name" value="Ribosomal_bL9_N_sf"/>
</dbReference>
<keyword evidence="5" id="KW-1185">Reference proteome</keyword>
<evidence type="ECO:0000256" key="1">
    <source>
        <dbReference type="ARBA" id="ARBA00010605"/>
    </source>
</evidence>
<dbReference type="Gene3D" id="3.40.5.10">
    <property type="entry name" value="Ribosomal protein L9, N-terminal domain"/>
    <property type="match status" value="1"/>
</dbReference>
<dbReference type="Pfam" id="PF01281">
    <property type="entry name" value="Ribosomal_L9_N"/>
    <property type="match status" value="1"/>
</dbReference>